<feature type="transmembrane region" description="Helical" evidence="1">
    <location>
        <begin position="33"/>
        <end position="49"/>
    </location>
</feature>
<keyword evidence="1" id="KW-1133">Transmembrane helix</keyword>
<sequence>MSIAIFLAVIFTVVLSVITCVNLKGFKLDTRRLTRIGVVTTLTLVLYMIKIVPFPQGGGCSLLSILPIMVLAVIAGKEEALICGIVVGLTKIVVAPPFFPLQIPLDYLGGMMAIAFTPIFGIDKKSKLFLGAIFASIISILFSIYSGIIFFGHFAPEGMNVWYYAAGYSLLGYGVEALASSIVLTLLPLNKFRELVKL</sequence>
<feature type="transmembrane region" description="Helical" evidence="1">
    <location>
        <begin position="55"/>
        <end position="74"/>
    </location>
</feature>
<dbReference type="Pfam" id="PF09515">
    <property type="entry name" value="Thia_YuaJ"/>
    <property type="match status" value="1"/>
</dbReference>
<dbReference type="STRING" id="656914.SAMN00017405_0707"/>
<feature type="transmembrane region" description="Helical" evidence="1">
    <location>
        <begin position="161"/>
        <end position="187"/>
    </location>
</feature>
<accession>A0A1W1UCS8</accession>
<dbReference type="InterPro" id="IPR012651">
    <property type="entry name" value="Thia_Transptr_ThiT"/>
</dbReference>
<dbReference type="RefSeq" id="WP_084051834.1">
    <property type="nucleotide sequence ID" value="NZ_FWWT01000005.1"/>
</dbReference>
<feature type="transmembrane region" description="Helical" evidence="1">
    <location>
        <begin position="6"/>
        <end position="26"/>
    </location>
</feature>
<keyword evidence="1" id="KW-0472">Membrane</keyword>
<gene>
    <name evidence="2" type="ORF">SAMN00017405_0707</name>
</gene>
<feature type="transmembrane region" description="Helical" evidence="1">
    <location>
        <begin position="129"/>
        <end position="155"/>
    </location>
</feature>
<dbReference type="Gene3D" id="1.10.1760.20">
    <property type="match status" value="1"/>
</dbReference>
<dbReference type="GO" id="GO:0005886">
    <property type="term" value="C:plasma membrane"/>
    <property type="evidence" value="ECO:0007669"/>
    <property type="project" value="InterPro"/>
</dbReference>
<evidence type="ECO:0000313" key="2">
    <source>
        <dbReference type="EMBL" id="SMB78850.1"/>
    </source>
</evidence>
<dbReference type="GO" id="GO:0015234">
    <property type="term" value="F:thiamine transmembrane transporter activity"/>
    <property type="evidence" value="ECO:0007669"/>
    <property type="project" value="InterPro"/>
</dbReference>
<evidence type="ECO:0000313" key="3">
    <source>
        <dbReference type="Proteomes" id="UP000192731"/>
    </source>
</evidence>
<dbReference type="EMBL" id="FWWT01000005">
    <property type="protein sequence ID" value="SMB78850.1"/>
    <property type="molecule type" value="Genomic_DNA"/>
</dbReference>
<name>A0A1W1UCS8_DESTI</name>
<dbReference type="OrthoDB" id="9795813at2"/>
<feature type="transmembrane region" description="Helical" evidence="1">
    <location>
        <begin position="81"/>
        <end position="99"/>
    </location>
</feature>
<feature type="transmembrane region" description="Helical" evidence="1">
    <location>
        <begin position="105"/>
        <end position="122"/>
    </location>
</feature>
<reference evidence="2 3" key="1">
    <citation type="submission" date="2017-04" db="EMBL/GenBank/DDBJ databases">
        <authorList>
            <person name="Afonso C.L."/>
            <person name="Miller P.J."/>
            <person name="Scott M.A."/>
            <person name="Spackman E."/>
            <person name="Goraichik I."/>
            <person name="Dimitrov K.M."/>
            <person name="Suarez D.L."/>
            <person name="Swayne D.E."/>
        </authorList>
    </citation>
    <scope>NUCLEOTIDE SEQUENCE [LARGE SCALE GENOMIC DNA]</scope>
    <source>
        <strain evidence="2 3">DSM 11270</strain>
    </source>
</reference>
<dbReference type="Proteomes" id="UP000192731">
    <property type="component" value="Unassembled WGS sequence"/>
</dbReference>
<dbReference type="AlphaFoldDB" id="A0A1W1UCS8"/>
<protein>
    <submittedName>
        <fullName evidence="2">Thiamine transporter</fullName>
    </submittedName>
</protein>
<organism evidence="2 3">
    <name type="scientific">Desulfonispora thiosulfatigenes DSM 11270</name>
    <dbReference type="NCBI Taxonomy" id="656914"/>
    <lineage>
        <taxon>Bacteria</taxon>
        <taxon>Bacillati</taxon>
        <taxon>Bacillota</taxon>
        <taxon>Clostridia</taxon>
        <taxon>Eubacteriales</taxon>
        <taxon>Peptococcaceae</taxon>
        <taxon>Desulfonispora</taxon>
    </lineage>
</organism>
<keyword evidence="1" id="KW-0812">Transmembrane</keyword>
<keyword evidence="3" id="KW-1185">Reference proteome</keyword>
<evidence type="ECO:0000256" key="1">
    <source>
        <dbReference type="SAM" id="Phobius"/>
    </source>
</evidence>
<proteinExistence type="predicted"/>